<evidence type="ECO:0000259" key="4">
    <source>
        <dbReference type="SMART" id="SM00333"/>
    </source>
</evidence>
<dbReference type="InterPro" id="IPR041297">
    <property type="entry name" value="Crb2_Tudor"/>
</dbReference>
<organism evidence="5 6">
    <name type="scientific">Aspergillus candidus</name>
    <dbReference type="NCBI Taxonomy" id="41067"/>
    <lineage>
        <taxon>Eukaryota</taxon>
        <taxon>Fungi</taxon>
        <taxon>Dikarya</taxon>
        <taxon>Ascomycota</taxon>
        <taxon>Pezizomycotina</taxon>
        <taxon>Eurotiomycetes</taxon>
        <taxon>Eurotiomycetidae</taxon>
        <taxon>Eurotiales</taxon>
        <taxon>Aspergillaceae</taxon>
        <taxon>Aspergillus</taxon>
        <taxon>Aspergillus subgen. Circumdati</taxon>
    </lineage>
</organism>
<dbReference type="STRING" id="41067.A0A2I2FGC2"/>
<feature type="region of interest" description="Disordered" evidence="3">
    <location>
        <begin position="52"/>
        <end position="108"/>
    </location>
</feature>
<dbReference type="SMART" id="SM00333">
    <property type="entry name" value="TUDOR"/>
    <property type="match status" value="1"/>
</dbReference>
<dbReference type="CDD" id="cd20446">
    <property type="entry name" value="Tudor_SpSPF30-like"/>
    <property type="match status" value="1"/>
</dbReference>
<dbReference type="Gene3D" id="2.30.30.140">
    <property type="match status" value="1"/>
</dbReference>
<dbReference type="Proteomes" id="UP000234585">
    <property type="component" value="Unassembled WGS sequence"/>
</dbReference>
<comment type="subcellular location">
    <subcellularLocation>
        <location evidence="1">Nucleus</location>
    </subcellularLocation>
</comment>
<sequence>MSDVTALEAEVKEFKIQLETVQSSLQVDPDNTELQSLKAELEELISLTETSIAELRPAKPSAPPKTSTSSSSASHHNHSASHHHHPPQSDSRTPTAEPRPEEQAPVSFSVNDHVLARWVSGDGAFYPARITSITGSSSNPVYLVSFKSYATVESLTARDIRPVTGPDSRKRKADGSASSATSSQSSTPQPSHAGVISAAADINPALATQARKEPSKVSDGPARPAKVPRKVKATRELEEGKNKWKDFASKGKIGRKQSMFRTGEGVNARVGFTGSGQQMRKDPTRTRHVYQQGEEEGY</sequence>
<keyword evidence="2" id="KW-0539">Nucleus</keyword>
<dbReference type="Pfam" id="PF18115">
    <property type="entry name" value="Tudor_3"/>
    <property type="match status" value="1"/>
</dbReference>
<reference evidence="5 6" key="1">
    <citation type="submission" date="2017-12" db="EMBL/GenBank/DDBJ databases">
        <authorList>
            <consortium name="DOE Joint Genome Institute"/>
            <person name="Haridas S."/>
            <person name="Kjaerbolling I."/>
            <person name="Vesth T.C."/>
            <person name="Frisvad J.C."/>
            <person name="Nybo J.L."/>
            <person name="Theobald S."/>
            <person name="Kuo A."/>
            <person name="Bowyer P."/>
            <person name="Matsuda Y."/>
            <person name="Mondo S."/>
            <person name="Lyhne E.K."/>
            <person name="Kogle M.E."/>
            <person name="Clum A."/>
            <person name="Lipzen A."/>
            <person name="Salamov A."/>
            <person name="Ngan C.Y."/>
            <person name="Daum C."/>
            <person name="Chiniquy J."/>
            <person name="Barry K."/>
            <person name="LaButti K."/>
            <person name="Simmons B.A."/>
            <person name="Magnuson J.K."/>
            <person name="Mortensen U.H."/>
            <person name="Larsen T.O."/>
            <person name="Grigoriev I.V."/>
            <person name="Baker S.E."/>
            <person name="Andersen M.R."/>
            <person name="Nordberg H.P."/>
            <person name="Cantor M.N."/>
            <person name="Hua S.X."/>
        </authorList>
    </citation>
    <scope>NUCLEOTIDE SEQUENCE [LARGE SCALE GENOMIC DNA]</scope>
    <source>
        <strain evidence="5 6">CBS 102.13</strain>
    </source>
</reference>
<name>A0A2I2FGC2_ASPCN</name>
<evidence type="ECO:0000313" key="5">
    <source>
        <dbReference type="EMBL" id="PLB39673.1"/>
    </source>
</evidence>
<dbReference type="PANTHER" id="PTHR46297">
    <property type="entry name" value="ZINC FINGER CCCH-TYPE WITH G PATCH DOMAIN-CONTAINING PROTEIN"/>
    <property type="match status" value="1"/>
</dbReference>
<feature type="compositionally biased region" description="Low complexity" evidence="3">
    <location>
        <begin position="64"/>
        <end position="74"/>
    </location>
</feature>
<feature type="compositionally biased region" description="Basic residues" evidence="3">
    <location>
        <begin position="75"/>
        <end position="86"/>
    </location>
</feature>
<accession>A0A2I2FGC2</accession>
<dbReference type="SUPFAM" id="SSF63748">
    <property type="entry name" value="Tudor/PWWP/MBT"/>
    <property type="match status" value="1"/>
</dbReference>
<gene>
    <name evidence="5" type="ORF">BDW47DRAFT_11410</name>
</gene>
<dbReference type="EMBL" id="KZ559128">
    <property type="protein sequence ID" value="PLB39673.1"/>
    <property type="molecule type" value="Genomic_DNA"/>
</dbReference>
<dbReference type="GeneID" id="36521739"/>
<feature type="region of interest" description="Disordered" evidence="3">
    <location>
        <begin position="160"/>
        <end position="238"/>
    </location>
</feature>
<evidence type="ECO:0000256" key="3">
    <source>
        <dbReference type="SAM" id="MobiDB-lite"/>
    </source>
</evidence>
<dbReference type="PANTHER" id="PTHR46297:SF2">
    <property type="entry name" value="TUDOR DOMAIN-CONTAINING PROTEIN"/>
    <property type="match status" value="1"/>
</dbReference>
<evidence type="ECO:0000256" key="1">
    <source>
        <dbReference type="ARBA" id="ARBA00004123"/>
    </source>
</evidence>
<dbReference type="GO" id="GO:0005634">
    <property type="term" value="C:nucleus"/>
    <property type="evidence" value="ECO:0007669"/>
    <property type="project" value="UniProtKB-SubCell"/>
</dbReference>
<feature type="domain" description="Tudor" evidence="4">
    <location>
        <begin position="106"/>
        <end position="168"/>
    </location>
</feature>
<evidence type="ECO:0000313" key="6">
    <source>
        <dbReference type="Proteomes" id="UP000234585"/>
    </source>
</evidence>
<feature type="region of interest" description="Disordered" evidence="3">
    <location>
        <begin position="267"/>
        <end position="298"/>
    </location>
</feature>
<dbReference type="OrthoDB" id="79171at2759"/>
<keyword evidence="6" id="KW-1185">Reference proteome</keyword>
<feature type="compositionally biased region" description="Low complexity" evidence="3">
    <location>
        <begin position="176"/>
        <end position="191"/>
    </location>
</feature>
<dbReference type="AlphaFoldDB" id="A0A2I2FGC2"/>
<evidence type="ECO:0000256" key="2">
    <source>
        <dbReference type="ARBA" id="ARBA00023242"/>
    </source>
</evidence>
<proteinExistence type="predicted"/>
<protein>
    <recommendedName>
        <fullName evidence="4">Tudor domain-containing protein</fullName>
    </recommendedName>
</protein>
<dbReference type="InterPro" id="IPR002999">
    <property type="entry name" value="Tudor"/>
</dbReference>
<dbReference type="RefSeq" id="XP_024673685.1">
    <property type="nucleotide sequence ID" value="XM_024814579.1"/>
</dbReference>